<keyword evidence="3" id="KW-1185">Reference proteome</keyword>
<proteinExistence type="predicted"/>
<dbReference type="Proteomes" id="UP000295244">
    <property type="component" value="Unassembled WGS sequence"/>
</dbReference>
<organism evidence="2 3">
    <name type="scientific">Rubrobacter taiwanensis</name>
    <dbReference type="NCBI Taxonomy" id="185139"/>
    <lineage>
        <taxon>Bacteria</taxon>
        <taxon>Bacillati</taxon>
        <taxon>Actinomycetota</taxon>
        <taxon>Rubrobacteria</taxon>
        <taxon>Rubrobacterales</taxon>
        <taxon>Rubrobacteraceae</taxon>
        <taxon>Rubrobacter</taxon>
    </lineage>
</organism>
<dbReference type="GO" id="GO:0016787">
    <property type="term" value="F:hydrolase activity"/>
    <property type="evidence" value="ECO:0007669"/>
    <property type="project" value="UniProtKB-KW"/>
</dbReference>
<dbReference type="InterPro" id="IPR050855">
    <property type="entry name" value="NDM-1-like"/>
</dbReference>
<evidence type="ECO:0000313" key="3">
    <source>
        <dbReference type="Proteomes" id="UP000295244"/>
    </source>
</evidence>
<evidence type="ECO:0000259" key="1">
    <source>
        <dbReference type="SMART" id="SM00849"/>
    </source>
</evidence>
<feature type="domain" description="Metallo-beta-lactamase" evidence="1">
    <location>
        <begin position="19"/>
        <end position="227"/>
    </location>
</feature>
<dbReference type="EMBL" id="SKBU01000038">
    <property type="protein sequence ID" value="TCJ13682.1"/>
    <property type="molecule type" value="Genomic_DNA"/>
</dbReference>
<dbReference type="OrthoDB" id="2971563at2"/>
<sequence length="303" mass="34003">MEEVLPGIHRIESDLGARFMCQYLLAGEDRTVLVDTGLAGTPDEVIAPYLRSLGLHLEDIDDVIISHADVDHCGGNRLLRELKPDLRFWCHELDRPYVERNRVMLAEIYCWSEPYGFGPDEESKEWILRELGGDSPVDVGLRGGETLRLGPGWRVEILHLPGHTPGHLGIWDPRSGAAIIIDAVLESGIYDREGNRLIPPRYFDAVAYRRTIRALRSLRPEHLLTAHYPVMRGEEVTDFLDRSLEFTRQVQRAVDEGLARGTTHLGELTRFATERLGPYPEFATELGAGVRAHMLAGGPGADR</sequence>
<dbReference type="Pfam" id="PF00753">
    <property type="entry name" value="Lactamase_B"/>
    <property type="match status" value="1"/>
</dbReference>
<accession>A0A4V2NVI9</accession>
<keyword evidence="2" id="KW-0378">Hydrolase</keyword>
<evidence type="ECO:0000313" key="2">
    <source>
        <dbReference type="EMBL" id="TCJ13682.1"/>
    </source>
</evidence>
<dbReference type="SUPFAM" id="SSF56281">
    <property type="entry name" value="Metallo-hydrolase/oxidoreductase"/>
    <property type="match status" value="1"/>
</dbReference>
<dbReference type="PANTHER" id="PTHR42951:SF17">
    <property type="entry name" value="METALLO-BETA-LACTAMASE DOMAIN-CONTAINING PROTEIN"/>
    <property type="match status" value="1"/>
</dbReference>
<dbReference type="RefSeq" id="WP_132692850.1">
    <property type="nucleotide sequence ID" value="NZ_SKBU01000038.1"/>
</dbReference>
<dbReference type="AlphaFoldDB" id="A0A4V2NVI9"/>
<dbReference type="InterPro" id="IPR036866">
    <property type="entry name" value="RibonucZ/Hydroxyglut_hydro"/>
</dbReference>
<gene>
    <name evidence="2" type="ORF">E0L93_14810</name>
</gene>
<comment type="caution">
    <text evidence="2">The sequence shown here is derived from an EMBL/GenBank/DDBJ whole genome shotgun (WGS) entry which is preliminary data.</text>
</comment>
<reference evidence="2 3" key="1">
    <citation type="submission" date="2019-03" db="EMBL/GenBank/DDBJ databases">
        <title>Whole genome sequence of a novel Rubrobacter taiwanensis strain, isolated from Yellowstone National Park.</title>
        <authorList>
            <person name="Freed S."/>
            <person name="Ramaley R.F."/>
            <person name="Kyndt J.A."/>
        </authorList>
    </citation>
    <scope>NUCLEOTIDE SEQUENCE [LARGE SCALE GENOMIC DNA]</scope>
    <source>
        <strain evidence="2 3">Yellowstone</strain>
    </source>
</reference>
<dbReference type="PANTHER" id="PTHR42951">
    <property type="entry name" value="METALLO-BETA-LACTAMASE DOMAIN-CONTAINING"/>
    <property type="match status" value="1"/>
</dbReference>
<dbReference type="Gene3D" id="3.60.15.10">
    <property type="entry name" value="Ribonuclease Z/Hydroxyacylglutathione hydrolase-like"/>
    <property type="match status" value="1"/>
</dbReference>
<dbReference type="InterPro" id="IPR001279">
    <property type="entry name" value="Metallo-B-lactamas"/>
</dbReference>
<protein>
    <submittedName>
        <fullName evidence="2">MBL fold metallo-hydrolase</fullName>
    </submittedName>
</protein>
<name>A0A4V2NVI9_9ACTN</name>
<dbReference type="SMART" id="SM00849">
    <property type="entry name" value="Lactamase_B"/>
    <property type="match status" value="1"/>
</dbReference>